<dbReference type="EMBL" id="CP063450">
    <property type="protein sequence ID" value="QOV97198.1"/>
    <property type="molecule type" value="Genomic_DNA"/>
</dbReference>
<dbReference type="Proteomes" id="UP000593818">
    <property type="component" value="Chromosome"/>
</dbReference>
<gene>
    <name evidence="1" type="ORF">INP59_14575</name>
</gene>
<reference evidence="1 2" key="1">
    <citation type="submission" date="2020-10" db="EMBL/GenBank/DDBJ databases">
        <title>Whole genome sequence of oil-degrading bacteria Rhodococcus pyridinivorans strain 5Ap.</title>
        <authorList>
            <person name="Akhremchuk A.E."/>
            <person name="Valentovich L.N."/>
            <person name="Charniauskaya M.I."/>
            <person name="Bukliarevich H.A."/>
            <person name="Titok M.A."/>
        </authorList>
    </citation>
    <scope>NUCLEOTIDE SEQUENCE [LARGE SCALE GENOMIC DNA]</scope>
    <source>
        <strain evidence="1 2">5Ap</strain>
    </source>
</reference>
<protein>
    <submittedName>
        <fullName evidence="1">Uncharacterized protein</fullName>
    </submittedName>
</protein>
<proteinExistence type="predicted"/>
<evidence type="ECO:0000313" key="1">
    <source>
        <dbReference type="EMBL" id="QOV97198.1"/>
    </source>
</evidence>
<keyword evidence="2" id="KW-1185">Reference proteome</keyword>
<dbReference type="RefSeq" id="WP_147430405.1">
    <property type="nucleotide sequence ID" value="NZ_CP063450.1"/>
</dbReference>
<sequence length="131" mass="14431">MSAGTNTHSAKKTAAPIAPGRPDINHLEGIEMHYQLSSDDLGTEISDLIEQYGAGRTGFGVFTIQRLSYDGSWHAALHVDERFTGEHVEVLETAEHTHHIIRARGLDLYEALRLVRTRFLEAAPVEIAKGA</sequence>
<evidence type="ECO:0000313" key="2">
    <source>
        <dbReference type="Proteomes" id="UP000593818"/>
    </source>
</evidence>
<accession>A0A495NMI8</accession>
<name>A0A495NMI8_9NOCA</name>
<organism evidence="1 2">
    <name type="scientific">Rhodococcus pyridinivorans</name>
    <dbReference type="NCBI Taxonomy" id="103816"/>
    <lineage>
        <taxon>Bacteria</taxon>
        <taxon>Bacillati</taxon>
        <taxon>Actinomycetota</taxon>
        <taxon>Actinomycetes</taxon>
        <taxon>Mycobacteriales</taxon>
        <taxon>Nocardiaceae</taxon>
        <taxon>Rhodococcus</taxon>
    </lineage>
</organism>
<dbReference type="AlphaFoldDB" id="A0A495NMI8"/>